<proteinExistence type="inferred from homology"/>
<keyword evidence="2" id="KW-0813">Transport</keyword>
<dbReference type="Proteomes" id="UP000515856">
    <property type="component" value="Chromosome"/>
</dbReference>
<dbReference type="EMBL" id="CP060636">
    <property type="protein sequence ID" value="QNM14021.1"/>
    <property type="molecule type" value="Genomic_DNA"/>
</dbReference>
<dbReference type="AlphaFoldDB" id="A0A7G9GT89"/>
<evidence type="ECO:0000256" key="3">
    <source>
        <dbReference type="ARBA" id="ARBA00022741"/>
    </source>
</evidence>
<dbReference type="InterPro" id="IPR050763">
    <property type="entry name" value="ABC_transporter_ATP-binding"/>
</dbReference>
<accession>A0A7G9GT89</accession>
<dbReference type="PROSITE" id="PS50893">
    <property type="entry name" value="ABC_TRANSPORTER_2"/>
    <property type="match status" value="1"/>
</dbReference>
<comment type="similarity">
    <text evidence="1">Belongs to the ABC transporter superfamily.</text>
</comment>
<dbReference type="GO" id="GO:0005524">
    <property type="term" value="F:ATP binding"/>
    <property type="evidence" value="ECO:0007669"/>
    <property type="project" value="UniProtKB-KW"/>
</dbReference>
<evidence type="ECO:0000256" key="1">
    <source>
        <dbReference type="ARBA" id="ARBA00005417"/>
    </source>
</evidence>
<sequence length="239" mass="27380">MKNVIEVHDLTKQYQNRIVVDHLSFEVKQGEVYGILGHNGAGKTTTIECILGLHRPEKGNATIFGKNACQHRKQLFERIGVQLQSSSYQNNIKVQEVCEETAALYKRPQDYRALLDQFHLSSYDNQFVEKLSGGERQKLSIVIALIPDPQVLFLDELTTGLDVEARREVWETLKTLKQQGMTMILTTHYMEEAQYLCDRVLLLAHGKMVKEGTVDTIIQDSGKPNLEEAYLYYMKEESK</sequence>
<gene>
    <name evidence="6" type="ORF">H9Q80_08815</name>
</gene>
<dbReference type="KEGG" id="ehn:H9Q80_08815"/>
<dbReference type="InterPro" id="IPR027417">
    <property type="entry name" value="P-loop_NTPase"/>
</dbReference>
<dbReference type="RefSeq" id="WP_117518351.1">
    <property type="nucleotide sequence ID" value="NZ_CP060636.1"/>
</dbReference>
<keyword evidence="4 6" id="KW-0067">ATP-binding</keyword>
<keyword evidence="3" id="KW-0547">Nucleotide-binding</keyword>
<evidence type="ECO:0000256" key="4">
    <source>
        <dbReference type="ARBA" id="ARBA00022840"/>
    </source>
</evidence>
<evidence type="ECO:0000313" key="7">
    <source>
        <dbReference type="Proteomes" id="UP000515856"/>
    </source>
</evidence>
<dbReference type="PANTHER" id="PTHR42711:SF5">
    <property type="entry name" value="ABC TRANSPORTER ATP-BINDING PROTEIN NATA"/>
    <property type="match status" value="1"/>
</dbReference>
<evidence type="ECO:0000256" key="2">
    <source>
        <dbReference type="ARBA" id="ARBA00022448"/>
    </source>
</evidence>
<feature type="domain" description="ABC transporter" evidence="5">
    <location>
        <begin position="5"/>
        <end position="230"/>
    </location>
</feature>
<dbReference type="InterPro" id="IPR003439">
    <property type="entry name" value="ABC_transporter-like_ATP-bd"/>
</dbReference>
<dbReference type="Gene3D" id="3.40.50.300">
    <property type="entry name" value="P-loop containing nucleotide triphosphate hydrolases"/>
    <property type="match status" value="1"/>
</dbReference>
<dbReference type="Pfam" id="PF00005">
    <property type="entry name" value="ABC_tran"/>
    <property type="match status" value="1"/>
</dbReference>
<dbReference type="CDD" id="cd03230">
    <property type="entry name" value="ABC_DR_subfamily_A"/>
    <property type="match status" value="1"/>
</dbReference>
<dbReference type="PROSITE" id="PS00211">
    <property type="entry name" value="ABC_TRANSPORTER_1"/>
    <property type="match status" value="1"/>
</dbReference>
<name>A0A7G9GT89_9FIRM</name>
<reference evidence="6 7" key="1">
    <citation type="submission" date="2020-08" db="EMBL/GenBank/DDBJ databases">
        <authorList>
            <person name="Liu C."/>
            <person name="Sun Q."/>
        </authorList>
    </citation>
    <scope>NUCLEOTIDE SEQUENCE [LARGE SCALE GENOMIC DNA]</scope>
    <source>
        <strain evidence="6 7">NSJ-61</strain>
    </source>
</reference>
<dbReference type="SMART" id="SM00382">
    <property type="entry name" value="AAA"/>
    <property type="match status" value="1"/>
</dbReference>
<evidence type="ECO:0000313" key="6">
    <source>
        <dbReference type="EMBL" id="QNM14021.1"/>
    </source>
</evidence>
<dbReference type="InterPro" id="IPR017871">
    <property type="entry name" value="ABC_transporter-like_CS"/>
</dbReference>
<organism evidence="6 7">
    <name type="scientific">[Eubacterium] hominis</name>
    <dbReference type="NCBI Taxonomy" id="2764325"/>
    <lineage>
        <taxon>Bacteria</taxon>
        <taxon>Bacillati</taxon>
        <taxon>Bacillota</taxon>
        <taxon>Erysipelotrichia</taxon>
        <taxon>Erysipelotrichales</taxon>
        <taxon>Erysipelotrichaceae</taxon>
        <taxon>Amedibacillus</taxon>
    </lineage>
</organism>
<protein>
    <submittedName>
        <fullName evidence="6">ABC transporter ATP-binding protein</fullName>
    </submittedName>
</protein>
<dbReference type="GO" id="GO:0016887">
    <property type="term" value="F:ATP hydrolysis activity"/>
    <property type="evidence" value="ECO:0007669"/>
    <property type="project" value="InterPro"/>
</dbReference>
<dbReference type="InterPro" id="IPR003593">
    <property type="entry name" value="AAA+_ATPase"/>
</dbReference>
<dbReference type="PANTHER" id="PTHR42711">
    <property type="entry name" value="ABC TRANSPORTER ATP-BINDING PROTEIN"/>
    <property type="match status" value="1"/>
</dbReference>
<dbReference type="SUPFAM" id="SSF52540">
    <property type="entry name" value="P-loop containing nucleoside triphosphate hydrolases"/>
    <property type="match status" value="1"/>
</dbReference>
<evidence type="ECO:0000259" key="5">
    <source>
        <dbReference type="PROSITE" id="PS50893"/>
    </source>
</evidence>
<keyword evidence="7" id="KW-1185">Reference proteome</keyword>